<name>A0A9W8I4F5_9FUNG</name>
<dbReference type="OrthoDB" id="2143914at2759"/>
<feature type="compositionally biased region" description="Pro residues" evidence="1">
    <location>
        <begin position="19"/>
        <end position="29"/>
    </location>
</feature>
<sequence length="960" mass="101764">MPEQNTAQIKYKAIAARPPLQPKQTPPVSQPNSTQLSNLANGQTTVNSEQSAAELTSLFSLDADDSLIQELLAGIPSTAWLPTDPLTSEGWFPDPSSSIITQETQQGHSIDQPAISAVGSATVPASERSTAENLATTSRVLSTSSSMTKTLDAASSRLSNAAPDARLLASVRSKRETPLISRHNAKRNNPLHGFAKKHGIGYAVGNQMAIISPELLSSSPPKPKQLRQNPYKYYSPPKHLLPRTKGQMKGRNLMLGSKSPLAASTRHTQPSQSSEADQRSQRKASTLREQSQTPASESAGYSRKSYAKWEISQDKRLIGGVRFQRWKSGPVPRDPGQFTISDWESISKCVNGSGINRSARQCRRRWAVMYAHLGATIMDFVDSTPTPQSSAHSTPVPPSGLTPRNAEVDSGKSAAPVPRHVRNLQLAGLPKSSPPLAPMSQPADSQQQQQQQRQLCETEESRSPDLNNAFTGEIPVDLQSLDLDKRWSLPGYCQLLADIVSALTDSDSQAAKIVRKYAAASNVRPDTAGIKSQLSEPKSSKADVESSGDQQPLQLQSALGQQKPVHRQPQTNPSSGSNILPGNQMPPSSNGTLPTLVAKSLPIPNQQTGTLLASTSGQEAASLAAQQPLAIAGPSLTNEALPANAPVQGMKADLATIDQDMSMYLEFIQSLTKDQVYLGSAWDSFFDATTSNALLPGANGSSAALPVSGATSSKCAVSASLAGSAGSTVLPNKLSEIDDDDANDGDFVLDDNDDEDEDDDDDEELFGKTTPAPATTAPGLLTLPESNATDTPWDLTLKQLGLDMPSGSINVLGEAGLQRLDKVPSTVSTSALLSDDLLQKLIQGVSDISGTANAPGITASSTNQPIWVTGASTNTGVLPQWNTATTTEIPLELQSLQPGKAPSTLPTASAELPASNSKTADKTPVRNDRMMGAPISANNEADVPKGRAVHRPLSHQSQLQ</sequence>
<feature type="region of interest" description="Disordered" evidence="1">
    <location>
        <begin position="729"/>
        <end position="787"/>
    </location>
</feature>
<feature type="region of interest" description="Disordered" evidence="1">
    <location>
        <begin position="13"/>
        <end position="48"/>
    </location>
</feature>
<feature type="compositionally biased region" description="Polar residues" evidence="1">
    <location>
        <begin position="265"/>
        <end position="275"/>
    </location>
</feature>
<evidence type="ECO:0000259" key="2">
    <source>
        <dbReference type="PROSITE" id="PS50090"/>
    </source>
</evidence>
<dbReference type="PROSITE" id="PS50090">
    <property type="entry name" value="MYB_LIKE"/>
    <property type="match status" value="1"/>
</dbReference>
<evidence type="ECO:0000313" key="4">
    <source>
        <dbReference type="Proteomes" id="UP001139887"/>
    </source>
</evidence>
<organism evidence="3 4">
    <name type="scientific">Coemansia brasiliensis</name>
    <dbReference type="NCBI Taxonomy" id="2650707"/>
    <lineage>
        <taxon>Eukaryota</taxon>
        <taxon>Fungi</taxon>
        <taxon>Fungi incertae sedis</taxon>
        <taxon>Zoopagomycota</taxon>
        <taxon>Kickxellomycotina</taxon>
        <taxon>Kickxellomycetes</taxon>
        <taxon>Kickxellales</taxon>
        <taxon>Kickxellaceae</taxon>
        <taxon>Coemansia</taxon>
    </lineage>
</organism>
<reference evidence="3" key="1">
    <citation type="submission" date="2022-07" db="EMBL/GenBank/DDBJ databases">
        <title>Phylogenomic reconstructions and comparative analyses of Kickxellomycotina fungi.</title>
        <authorList>
            <person name="Reynolds N.K."/>
            <person name="Stajich J.E."/>
            <person name="Barry K."/>
            <person name="Grigoriev I.V."/>
            <person name="Crous P."/>
            <person name="Smith M.E."/>
        </authorList>
    </citation>
    <scope>NUCLEOTIDE SEQUENCE</scope>
    <source>
        <strain evidence="3">NRRL 1566</strain>
    </source>
</reference>
<evidence type="ECO:0000256" key="1">
    <source>
        <dbReference type="SAM" id="MobiDB-lite"/>
    </source>
</evidence>
<feature type="compositionally biased region" description="Polar residues" evidence="1">
    <location>
        <begin position="568"/>
        <end position="593"/>
    </location>
</feature>
<gene>
    <name evidence="3" type="ORF">IWW36_003972</name>
</gene>
<dbReference type="InterPro" id="IPR001005">
    <property type="entry name" value="SANT/Myb"/>
</dbReference>
<accession>A0A9W8I4F5</accession>
<feature type="compositionally biased region" description="Basic and acidic residues" evidence="1">
    <location>
        <begin position="919"/>
        <end position="929"/>
    </location>
</feature>
<feature type="region of interest" description="Disordered" evidence="1">
    <location>
        <begin position="528"/>
        <end position="596"/>
    </location>
</feature>
<dbReference type="Proteomes" id="UP001139887">
    <property type="component" value="Unassembled WGS sequence"/>
</dbReference>
<feature type="region of interest" description="Disordered" evidence="1">
    <location>
        <begin position="384"/>
        <end position="470"/>
    </location>
</feature>
<feature type="non-terminal residue" evidence="3">
    <location>
        <position position="960"/>
    </location>
</feature>
<feature type="region of interest" description="Disordered" evidence="1">
    <location>
        <begin position="215"/>
        <end position="244"/>
    </location>
</feature>
<feature type="compositionally biased region" description="Low complexity" evidence="1">
    <location>
        <begin position="769"/>
        <end position="784"/>
    </location>
</feature>
<proteinExistence type="predicted"/>
<feature type="compositionally biased region" description="Polar residues" evidence="1">
    <location>
        <begin position="547"/>
        <end position="560"/>
    </location>
</feature>
<feature type="compositionally biased region" description="Acidic residues" evidence="1">
    <location>
        <begin position="737"/>
        <end position="764"/>
    </location>
</feature>
<feature type="compositionally biased region" description="Polar residues" evidence="1">
    <location>
        <begin position="283"/>
        <end position="296"/>
    </location>
</feature>
<dbReference type="EMBL" id="JANBUW010000364">
    <property type="protein sequence ID" value="KAJ2847203.1"/>
    <property type="molecule type" value="Genomic_DNA"/>
</dbReference>
<dbReference type="AlphaFoldDB" id="A0A9W8I4F5"/>
<feature type="region of interest" description="Disordered" evidence="1">
    <location>
        <begin position="260"/>
        <end position="303"/>
    </location>
</feature>
<evidence type="ECO:0000313" key="3">
    <source>
        <dbReference type="EMBL" id="KAJ2847203.1"/>
    </source>
</evidence>
<feature type="domain" description="Myb-like" evidence="2">
    <location>
        <begin position="301"/>
        <end position="370"/>
    </location>
</feature>
<protein>
    <recommendedName>
        <fullName evidence="2">Myb-like domain-containing protein</fullName>
    </recommendedName>
</protein>
<keyword evidence="4" id="KW-1185">Reference proteome</keyword>
<dbReference type="CDD" id="cd00167">
    <property type="entry name" value="SANT"/>
    <property type="match status" value="1"/>
</dbReference>
<dbReference type="Gene3D" id="1.10.10.60">
    <property type="entry name" value="Homeodomain-like"/>
    <property type="match status" value="1"/>
</dbReference>
<comment type="caution">
    <text evidence="3">The sequence shown here is derived from an EMBL/GenBank/DDBJ whole genome shotgun (WGS) entry which is preliminary data.</text>
</comment>
<feature type="compositionally biased region" description="Polar residues" evidence="1">
    <location>
        <begin position="30"/>
        <end position="48"/>
    </location>
</feature>
<feature type="compositionally biased region" description="Polar residues" evidence="1">
    <location>
        <begin position="384"/>
        <end position="393"/>
    </location>
</feature>
<feature type="region of interest" description="Disordered" evidence="1">
    <location>
        <begin position="897"/>
        <end position="960"/>
    </location>
</feature>